<dbReference type="EMBL" id="QOHO01000016">
    <property type="protein sequence ID" value="RFZ79862.1"/>
    <property type="molecule type" value="Genomic_DNA"/>
</dbReference>
<evidence type="ECO:0000313" key="1">
    <source>
        <dbReference type="EMBL" id="RFZ79862.1"/>
    </source>
</evidence>
<reference evidence="1 2" key="1">
    <citation type="submission" date="2018-07" db="EMBL/GenBank/DDBJ databases">
        <title>New species, Clostridium PI-S10-A1B.</title>
        <authorList>
            <person name="Krishna G."/>
            <person name="Summeta K."/>
            <person name="Shikha S."/>
            <person name="Prabhu P.B."/>
            <person name="Suresh K."/>
        </authorList>
    </citation>
    <scope>NUCLEOTIDE SEQUENCE [LARGE SCALE GENOMIC DNA]</scope>
    <source>
        <strain evidence="1 2">PI-S10-A1B</strain>
    </source>
</reference>
<dbReference type="NCBIfam" id="TIGR01563">
    <property type="entry name" value="gp16_SPP1"/>
    <property type="match status" value="1"/>
</dbReference>
<organism evidence="1 2">
    <name type="scientific">Lacrimispora amygdalina</name>
    <dbReference type="NCBI Taxonomy" id="253257"/>
    <lineage>
        <taxon>Bacteria</taxon>
        <taxon>Bacillati</taxon>
        <taxon>Bacillota</taxon>
        <taxon>Clostridia</taxon>
        <taxon>Lachnospirales</taxon>
        <taxon>Lachnospiraceae</taxon>
        <taxon>Lacrimispora</taxon>
    </lineage>
</organism>
<dbReference type="Proteomes" id="UP000260680">
    <property type="component" value="Unassembled WGS sequence"/>
</dbReference>
<dbReference type="InterPro" id="IPR038666">
    <property type="entry name" value="SSP1_head-tail_sf"/>
</dbReference>
<dbReference type="OrthoDB" id="9808209at2"/>
<accession>A0A3E2NFR7</accession>
<proteinExistence type="predicted"/>
<evidence type="ECO:0000313" key="2">
    <source>
        <dbReference type="Proteomes" id="UP000260680"/>
    </source>
</evidence>
<gene>
    <name evidence="1" type="ORF">DS742_05215</name>
</gene>
<protein>
    <submittedName>
        <fullName evidence="1">Head-tail adaptor protein</fullName>
    </submittedName>
</protein>
<dbReference type="Pfam" id="PF05521">
    <property type="entry name" value="Phage_HCP"/>
    <property type="match status" value="1"/>
</dbReference>
<dbReference type="AlphaFoldDB" id="A0A3E2NFR7"/>
<sequence length="104" mass="12324">MRYKDTPNELGNTVSTLQRYKTVFAEIRPIRGREYLEYYKDSNSLEYKITIRYIPDLLSSDVLEYHGRQFLINSIINVEEQGYIQEVMCTEKIHEKKPEAENGV</sequence>
<dbReference type="Gene3D" id="2.40.10.270">
    <property type="entry name" value="Bacteriophage SPP1 head-tail adaptor protein"/>
    <property type="match status" value="1"/>
</dbReference>
<comment type="caution">
    <text evidence="1">The sequence shown here is derived from an EMBL/GenBank/DDBJ whole genome shotgun (WGS) entry which is preliminary data.</text>
</comment>
<dbReference type="InterPro" id="IPR008767">
    <property type="entry name" value="Phage_SPP1_head-tail_adaptor"/>
</dbReference>
<name>A0A3E2NFR7_9FIRM</name>